<evidence type="ECO:0000313" key="2">
    <source>
        <dbReference type="EMBL" id="EEQ32384.1"/>
    </source>
</evidence>
<protein>
    <submittedName>
        <fullName evidence="2">Uncharacterized protein</fullName>
    </submittedName>
</protein>
<dbReference type="RefSeq" id="XP_002845334.1">
    <property type="nucleotide sequence ID" value="XM_002845288.1"/>
</dbReference>
<feature type="compositionally biased region" description="Low complexity" evidence="1">
    <location>
        <begin position="25"/>
        <end position="43"/>
    </location>
</feature>
<name>C5FR81_ARTOC</name>
<feature type="region of interest" description="Disordered" evidence="1">
    <location>
        <begin position="1"/>
        <end position="58"/>
    </location>
</feature>
<gene>
    <name evidence="2" type="ORF">MCYG_05203</name>
</gene>
<dbReference type="AlphaFoldDB" id="C5FR81"/>
<dbReference type="HOGENOM" id="CLU_2978707_0_0_1"/>
<feature type="compositionally biased region" description="Low complexity" evidence="1">
    <location>
        <begin position="1"/>
        <end position="13"/>
    </location>
</feature>
<sequence length="58" mass="5520">MAAANQGAPSSYPGGPPPPGGAPGYPGQQQYQAYPGSGGPPSQVSAPLDAAPPTDNTA</sequence>
<accession>C5FR81</accession>
<dbReference type="VEuPathDB" id="FungiDB:MCYG_05203"/>
<evidence type="ECO:0000313" key="3">
    <source>
        <dbReference type="Proteomes" id="UP000002035"/>
    </source>
</evidence>
<dbReference type="GeneID" id="9230290"/>
<evidence type="ECO:0000256" key="1">
    <source>
        <dbReference type="SAM" id="MobiDB-lite"/>
    </source>
</evidence>
<dbReference type="Proteomes" id="UP000002035">
    <property type="component" value="Unassembled WGS sequence"/>
</dbReference>
<dbReference type="EMBL" id="DS995705">
    <property type="protein sequence ID" value="EEQ32384.1"/>
    <property type="molecule type" value="Genomic_DNA"/>
</dbReference>
<keyword evidence="3" id="KW-1185">Reference proteome</keyword>
<organism evidence="2 3">
    <name type="scientific">Arthroderma otae (strain ATCC MYA-4605 / CBS 113480)</name>
    <name type="common">Microsporum canis</name>
    <dbReference type="NCBI Taxonomy" id="554155"/>
    <lineage>
        <taxon>Eukaryota</taxon>
        <taxon>Fungi</taxon>
        <taxon>Dikarya</taxon>
        <taxon>Ascomycota</taxon>
        <taxon>Pezizomycotina</taxon>
        <taxon>Eurotiomycetes</taxon>
        <taxon>Eurotiomycetidae</taxon>
        <taxon>Onygenales</taxon>
        <taxon>Arthrodermataceae</taxon>
        <taxon>Microsporum</taxon>
    </lineage>
</organism>
<reference evidence="3" key="1">
    <citation type="journal article" date="2012" name="MBio">
        <title>Comparative genome analysis of Trichophyton rubrum and related dermatophytes reveals candidate genes involved in infection.</title>
        <authorList>
            <person name="Martinez D.A."/>
            <person name="Oliver B.G."/>
            <person name="Graeser Y."/>
            <person name="Goldberg J.M."/>
            <person name="Li W."/>
            <person name="Martinez-Rossi N.M."/>
            <person name="Monod M."/>
            <person name="Shelest E."/>
            <person name="Barton R.C."/>
            <person name="Birch E."/>
            <person name="Brakhage A.A."/>
            <person name="Chen Z."/>
            <person name="Gurr S.J."/>
            <person name="Heiman D."/>
            <person name="Heitman J."/>
            <person name="Kosti I."/>
            <person name="Rossi A."/>
            <person name="Saif S."/>
            <person name="Samalova M."/>
            <person name="Saunders C.W."/>
            <person name="Shea T."/>
            <person name="Summerbell R.C."/>
            <person name="Xu J."/>
            <person name="Young S."/>
            <person name="Zeng Q."/>
            <person name="Birren B.W."/>
            <person name="Cuomo C.A."/>
            <person name="White T.C."/>
        </authorList>
    </citation>
    <scope>NUCLEOTIDE SEQUENCE [LARGE SCALE GENOMIC DNA]</scope>
    <source>
        <strain evidence="3">ATCC MYA-4605 / CBS 113480</strain>
    </source>
</reference>
<proteinExistence type="predicted"/>